<name>A0A7M1NV89_HAEPA</name>
<dbReference type="RefSeq" id="WP_197543291.1">
    <property type="nucleotide sequence ID" value="NZ_CP063120.1"/>
</dbReference>
<keyword evidence="2" id="KW-0812">Transmembrane</keyword>
<dbReference type="Pfam" id="PF10828">
    <property type="entry name" value="DUF2570"/>
    <property type="match status" value="1"/>
</dbReference>
<keyword evidence="1" id="KW-0175">Coiled coil</keyword>
<dbReference type="AlphaFoldDB" id="A0A7M1NV89"/>
<proteinExistence type="predicted"/>
<keyword evidence="2" id="KW-0472">Membrane</keyword>
<dbReference type="EMBL" id="CP063120">
    <property type="protein sequence ID" value="QOR16862.1"/>
    <property type="molecule type" value="Genomic_DNA"/>
</dbReference>
<feature type="coiled-coil region" evidence="1">
    <location>
        <begin position="31"/>
        <end position="65"/>
    </location>
</feature>
<gene>
    <name evidence="3" type="ORF">INP94_08285</name>
</gene>
<accession>A0A7M1NV89</accession>
<evidence type="ECO:0000256" key="2">
    <source>
        <dbReference type="SAM" id="Phobius"/>
    </source>
</evidence>
<sequence>MFSRFKIYSIVIIALTILGLCGWIWHQSKNIDELRAENQVQAQTIKNQEQVNQSLKDTIEVERQAVEQQRVINDGIKQATQDKVQVVRKIIKSQPCYSARINDDATERLH</sequence>
<dbReference type="Proteomes" id="UP000595009">
    <property type="component" value="Chromosome"/>
</dbReference>
<organism evidence="3 4">
    <name type="scientific">Haemophilus parainfluenzae</name>
    <dbReference type="NCBI Taxonomy" id="729"/>
    <lineage>
        <taxon>Bacteria</taxon>
        <taxon>Pseudomonadati</taxon>
        <taxon>Pseudomonadota</taxon>
        <taxon>Gammaproteobacteria</taxon>
        <taxon>Pasteurellales</taxon>
        <taxon>Pasteurellaceae</taxon>
        <taxon>Haemophilus</taxon>
    </lineage>
</organism>
<evidence type="ECO:0000256" key="1">
    <source>
        <dbReference type="SAM" id="Coils"/>
    </source>
</evidence>
<feature type="transmembrane region" description="Helical" evidence="2">
    <location>
        <begin position="7"/>
        <end position="25"/>
    </location>
</feature>
<protein>
    <submittedName>
        <fullName evidence="3">DUF2570 family protein</fullName>
    </submittedName>
</protein>
<dbReference type="InterPro" id="IPR022538">
    <property type="entry name" value="DUF2570"/>
</dbReference>
<evidence type="ECO:0000313" key="3">
    <source>
        <dbReference type="EMBL" id="QOR16862.1"/>
    </source>
</evidence>
<reference evidence="3 4" key="1">
    <citation type="submission" date="2020-10" db="EMBL/GenBank/DDBJ databases">
        <title>Genomic diversity and antimicrobial resistance of Haemophilus colonising the airways of young children with cystic fibrosis.</title>
        <authorList>
            <person name="Watts S.C."/>
            <person name="Judd L.M."/>
            <person name="Carzino R."/>
            <person name="Ranganathan S."/>
            <person name="Holt K.E."/>
        </authorList>
    </citation>
    <scope>NUCLEOTIDE SEQUENCE [LARGE SCALE GENOMIC DNA]</scope>
    <source>
        <strain evidence="3 4">M1C137_2</strain>
    </source>
</reference>
<evidence type="ECO:0000313" key="4">
    <source>
        <dbReference type="Proteomes" id="UP000595009"/>
    </source>
</evidence>
<keyword evidence="2" id="KW-1133">Transmembrane helix</keyword>